<dbReference type="InterPro" id="IPR008554">
    <property type="entry name" value="Glutaredoxin-like"/>
</dbReference>
<evidence type="ECO:0000313" key="3">
    <source>
        <dbReference type="Proteomes" id="UP001215598"/>
    </source>
</evidence>
<dbReference type="PANTHER" id="PTHR13316:SF0">
    <property type="entry name" value="ZINC FINGER CCHC DOMAIN-CONTAINING PROTEIN 8"/>
    <property type="match status" value="1"/>
</dbReference>
<dbReference type="Proteomes" id="UP001215598">
    <property type="component" value="Unassembled WGS sequence"/>
</dbReference>
<evidence type="ECO:0000313" key="2">
    <source>
        <dbReference type="EMBL" id="KAJ7766665.1"/>
    </source>
</evidence>
<dbReference type="GO" id="GO:0071013">
    <property type="term" value="C:catalytic step 2 spliceosome"/>
    <property type="evidence" value="ECO:0007669"/>
    <property type="project" value="TreeGrafter"/>
</dbReference>
<dbReference type="AlphaFoldDB" id="A0AAD7JKV7"/>
<dbReference type="SUPFAM" id="SSF52833">
    <property type="entry name" value="Thioredoxin-like"/>
    <property type="match status" value="1"/>
</dbReference>
<feature type="region of interest" description="Disordered" evidence="1">
    <location>
        <begin position="343"/>
        <end position="388"/>
    </location>
</feature>
<organism evidence="2 3">
    <name type="scientific">Mycena metata</name>
    <dbReference type="NCBI Taxonomy" id="1033252"/>
    <lineage>
        <taxon>Eukaryota</taxon>
        <taxon>Fungi</taxon>
        <taxon>Dikarya</taxon>
        <taxon>Basidiomycota</taxon>
        <taxon>Agaricomycotina</taxon>
        <taxon>Agaricomycetes</taxon>
        <taxon>Agaricomycetidae</taxon>
        <taxon>Agaricales</taxon>
        <taxon>Marasmiineae</taxon>
        <taxon>Mycenaceae</taxon>
        <taxon>Mycena</taxon>
    </lineage>
</organism>
<evidence type="ECO:0008006" key="4">
    <source>
        <dbReference type="Google" id="ProtNLM"/>
    </source>
</evidence>
<feature type="compositionally biased region" description="Acidic residues" evidence="1">
    <location>
        <begin position="363"/>
        <end position="375"/>
    </location>
</feature>
<dbReference type="PANTHER" id="PTHR13316">
    <property type="entry name" value="ZINC FINGER, CCHC DOMAIN CONTAINING 8"/>
    <property type="match status" value="1"/>
</dbReference>
<feature type="region of interest" description="Disordered" evidence="1">
    <location>
        <begin position="517"/>
        <end position="536"/>
    </location>
</feature>
<dbReference type="InterPro" id="IPR036249">
    <property type="entry name" value="Thioredoxin-like_sf"/>
</dbReference>
<feature type="compositionally biased region" description="Pro residues" evidence="1">
    <location>
        <begin position="420"/>
        <end position="477"/>
    </location>
</feature>
<protein>
    <recommendedName>
        <fullName evidence="4">DUF836-domain-containing protein</fullName>
    </recommendedName>
</protein>
<dbReference type="EMBL" id="JARKIB010000023">
    <property type="protein sequence ID" value="KAJ7766665.1"/>
    <property type="molecule type" value="Genomic_DNA"/>
</dbReference>
<gene>
    <name evidence="2" type="ORF">B0H16DRAFT_1453720</name>
</gene>
<dbReference type="Gene3D" id="3.40.30.10">
    <property type="entry name" value="Glutaredoxin"/>
    <property type="match status" value="1"/>
</dbReference>
<dbReference type="InterPro" id="IPR052115">
    <property type="entry name" value="NEXT_complex_subunit_ZCCHC8"/>
</dbReference>
<evidence type="ECO:0000256" key="1">
    <source>
        <dbReference type="SAM" id="MobiDB-lite"/>
    </source>
</evidence>
<accession>A0AAD7JKV7</accession>
<feature type="region of interest" description="Disordered" evidence="1">
    <location>
        <begin position="415"/>
        <end position="478"/>
    </location>
</feature>
<dbReference type="GO" id="GO:0003723">
    <property type="term" value="F:RNA binding"/>
    <property type="evidence" value="ECO:0007669"/>
    <property type="project" value="TreeGrafter"/>
</dbReference>
<name>A0AAD7JKV7_9AGAR</name>
<reference evidence="2" key="1">
    <citation type="submission" date="2023-03" db="EMBL/GenBank/DDBJ databases">
        <title>Massive genome expansion in bonnet fungi (Mycena s.s.) driven by repeated elements and novel gene families across ecological guilds.</title>
        <authorList>
            <consortium name="Lawrence Berkeley National Laboratory"/>
            <person name="Harder C.B."/>
            <person name="Miyauchi S."/>
            <person name="Viragh M."/>
            <person name="Kuo A."/>
            <person name="Thoen E."/>
            <person name="Andreopoulos B."/>
            <person name="Lu D."/>
            <person name="Skrede I."/>
            <person name="Drula E."/>
            <person name="Henrissat B."/>
            <person name="Morin E."/>
            <person name="Kohler A."/>
            <person name="Barry K."/>
            <person name="LaButti K."/>
            <person name="Morin E."/>
            <person name="Salamov A."/>
            <person name="Lipzen A."/>
            <person name="Mereny Z."/>
            <person name="Hegedus B."/>
            <person name="Baldrian P."/>
            <person name="Stursova M."/>
            <person name="Weitz H."/>
            <person name="Taylor A."/>
            <person name="Grigoriev I.V."/>
            <person name="Nagy L.G."/>
            <person name="Martin F."/>
            <person name="Kauserud H."/>
        </authorList>
    </citation>
    <scope>NUCLEOTIDE SEQUENCE</scope>
    <source>
        <strain evidence="2">CBHHK182m</strain>
    </source>
</reference>
<comment type="caution">
    <text evidence="2">The sequence shown here is derived from an EMBL/GenBank/DDBJ whole genome shotgun (WGS) entry which is preliminary data.</text>
</comment>
<proteinExistence type="predicted"/>
<dbReference type="Pfam" id="PF05768">
    <property type="entry name" value="Glrx-like"/>
    <property type="match status" value="1"/>
</dbReference>
<keyword evidence="3" id="KW-1185">Reference proteome</keyword>
<dbReference type="PRINTS" id="PR01217">
    <property type="entry name" value="PRICHEXTENSN"/>
</dbReference>
<sequence>MALRLIPRLTLFSGASCPLCEIAKIELNRVRLTRQFELDTIDIHAPGNAAWKKKYVYWIPALHLEGQEIVKGRWDATDVTKALDTWELEQKQKQKAPESEKAAYNFFLCRSLLVLENLWTGRTATFNMVISGAFRGHLSDGSSESTPTPIFGLTHWLWRVEDDFSAPRRPPPADPRPLRRRRAPCFNCSATTHALSACPEPLDKALVALSRQIYDFERAGDGTPRSLREVAERLERAAWAGAGGGGFVPGKVSPALRRAVRWREWWNGDEDEDKQGDGDEGEEDVRGHDWLANMAIWGYPPGWVSTTDPRERMRARIMHERDPADVNREEEEDVMKIWGEHGEEDVVLSNDMRPAASATASGETDDDETTEDGESTEASPEPSAAPELKRWAHYPSAHFAWERLTVYDGVLLSQRGRNLPRPPRPPPPRPPQPAGPPPPPPPSAPPPPPSSAPPPLPPAPSLPPLPPGRPLPNPQPYPYYNYGPGYTYTFPAQPVDVDQSQWAAWYSNAYPWLAAQGSYDSQPPQPTTRAAEKSRESVAVAAVDGAGEEEQEMDFSD</sequence>